<evidence type="ECO:0000256" key="1">
    <source>
        <dbReference type="ARBA" id="ARBA00000966"/>
    </source>
</evidence>
<organism evidence="9 11">
    <name type="scientific">Forsythia ovata</name>
    <dbReference type="NCBI Taxonomy" id="205694"/>
    <lineage>
        <taxon>Eukaryota</taxon>
        <taxon>Viridiplantae</taxon>
        <taxon>Streptophyta</taxon>
        <taxon>Embryophyta</taxon>
        <taxon>Tracheophyta</taxon>
        <taxon>Spermatophyta</taxon>
        <taxon>Magnoliopsida</taxon>
        <taxon>eudicotyledons</taxon>
        <taxon>Gunneridae</taxon>
        <taxon>Pentapetalae</taxon>
        <taxon>asterids</taxon>
        <taxon>lamiids</taxon>
        <taxon>Lamiales</taxon>
        <taxon>Oleaceae</taxon>
        <taxon>Forsythieae</taxon>
        <taxon>Forsythia</taxon>
    </lineage>
</organism>
<dbReference type="InterPro" id="IPR012341">
    <property type="entry name" value="6hp_glycosidase-like_sf"/>
</dbReference>
<evidence type="ECO:0000256" key="5">
    <source>
        <dbReference type="ARBA" id="ARBA00023277"/>
    </source>
</evidence>
<dbReference type="InterPro" id="IPR001701">
    <property type="entry name" value="Glyco_hydro_9"/>
</dbReference>
<comment type="similarity">
    <text evidence="2">Belongs to the glycosyl hydrolase 9 (cellulase E) family.</text>
</comment>
<keyword evidence="4" id="KW-0136">Cellulose degradation</keyword>
<dbReference type="Proteomes" id="UP001604277">
    <property type="component" value="Unassembled WGS sequence"/>
</dbReference>
<dbReference type="PANTHER" id="PTHR46168">
    <property type="entry name" value="ARMADILLO REPEAT ONLY 4"/>
    <property type="match status" value="1"/>
</dbReference>
<evidence type="ECO:0000256" key="7">
    <source>
        <dbReference type="SAM" id="Phobius"/>
    </source>
</evidence>
<evidence type="ECO:0000313" key="10">
    <source>
        <dbReference type="EMBL" id="KAL2558521.1"/>
    </source>
</evidence>
<keyword evidence="11" id="KW-1185">Reference proteome</keyword>
<evidence type="ECO:0000256" key="3">
    <source>
        <dbReference type="ARBA" id="ARBA00012601"/>
    </source>
</evidence>
<name>A0ABD1X9K8_9LAMI</name>
<accession>A0ABD1X9K8</accession>
<dbReference type="PANTHER" id="PTHR46168:SF9">
    <property type="entry name" value="ARMADILLO REPEAT ONLY 2"/>
    <property type="match status" value="1"/>
</dbReference>
<dbReference type="EMBL" id="JBFOLJ010000001">
    <property type="protein sequence ID" value="KAL2558521.1"/>
    <property type="molecule type" value="Genomic_DNA"/>
</dbReference>
<evidence type="ECO:0000313" key="9">
    <source>
        <dbReference type="EMBL" id="KAL2558497.1"/>
    </source>
</evidence>
<keyword evidence="7" id="KW-0812">Transmembrane</keyword>
<dbReference type="Pfam" id="PF00759">
    <property type="entry name" value="Glyco_hydro_9"/>
    <property type="match status" value="1"/>
</dbReference>
<comment type="catalytic activity">
    <reaction evidence="1">
        <text>Endohydrolysis of (1-&gt;4)-beta-D-glucosidic linkages in cellulose, lichenin and cereal beta-D-glucans.</text>
        <dbReference type="EC" id="3.2.1.4"/>
    </reaction>
</comment>
<reference evidence="9" key="1">
    <citation type="submission" date="2024-07" db="EMBL/GenBank/DDBJ databases">
        <title>Two chromosome-level genome assemblies of Korean endemic species Abeliophyllum distichum and Forsythia ovata (Oleaceae).</title>
        <authorList>
            <person name="Mun J.H."/>
        </authorList>
    </citation>
    <scope>NUCLEOTIDE SEQUENCE</scope>
    <source>
        <strain evidence="9">KNKB202402200001</strain>
        <tissue evidence="9">Leaf</tissue>
    </source>
</reference>
<dbReference type="InterPro" id="IPR008928">
    <property type="entry name" value="6-hairpin_glycosidase_sf"/>
</dbReference>
<keyword evidence="5" id="KW-0119">Carbohydrate metabolism</keyword>
<reference evidence="11" key="2">
    <citation type="submission" date="2024-07" db="EMBL/GenBank/DDBJ databases">
        <title>Two chromosome-level genome assemblies of Korean endemic species Abeliophyllum distichum and Forsythia ovata (Oleaceae).</title>
        <authorList>
            <person name="Jang H."/>
        </authorList>
    </citation>
    <scope>NUCLEOTIDE SEQUENCE [LARGE SCALE GENOMIC DNA]</scope>
</reference>
<evidence type="ECO:0000259" key="8">
    <source>
        <dbReference type="Pfam" id="PF00759"/>
    </source>
</evidence>
<dbReference type="GO" id="GO:0008810">
    <property type="term" value="F:cellulase activity"/>
    <property type="evidence" value="ECO:0007669"/>
    <property type="project" value="UniProtKB-EC"/>
</dbReference>
<evidence type="ECO:0000256" key="4">
    <source>
        <dbReference type="ARBA" id="ARBA00023001"/>
    </source>
</evidence>
<keyword evidence="7" id="KW-0472">Membrane</keyword>
<sequence>MGNTAADGEFGFFRTVSIPAAAFRKIILSETFRGFCAFQLQLRTTMTVPWASFDRRQRAHFVSYLGADCDCILGRWKIDAVEHLIHVGTCLVFSKILKEGSMKVQTVVVWAVSELVAHYPKCQDLFSQEQERGNIVQNIEKERGQLRLLILFGMIIVAVTVTLATAATVNMRLHDYGDALSKSILFFEGQMSGKLPLTQRMSWRKDSALHDGFDKGFYQKMVPLAHNLEPLPGSTPETRVQA</sequence>
<dbReference type="EC" id="3.2.1.4" evidence="3"/>
<comment type="caution">
    <text evidence="9">The sequence shown here is derived from an EMBL/GenBank/DDBJ whole genome shotgun (WGS) entry which is preliminary data.</text>
</comment>
<dbReference type="EMBL" id="JBFOLJ010000001">
    <property type="protein sequence ID" value="KAL2558497.1"/>
    <property type="molecule type" value="Genomic_DNA"/>
</dbReference>
<protein>
    <recommendedName>
        <fullName evidence="3">cellulase</fullName>
        <ecNumber evidence="3">3.2.1.4</ecNumber>
    </recommendedName>
</protein>
<gene>
    <name evidence="9" type="ORF">Fot_03236</name>
    <name evidence="10" type="ORF">Fot_03260</name>
</gene>
<dbReference type="Gene3D" id="1.50.10.10">
    <property type="match status" value="1"/>
</dbReference>
<dbReference type="GO" id="GO:0030245">
    <property type="term" value="P:cellulose catabolic process"/>
    <property type="evidence" value="ECO:0007669"/>
    <property type="project" value="UniProtKB-KW"/>
</dbReference>
<feature type="domain" description="Glycoside hydrolase family 9" evidence="8">
    <location>
        <begin position="176"/>
        <end position="213"/>
    </location>
</feature>
<keyword evidence="7" id="KW-1133">Transmembrane helix</keyword>
<dbReference type="SUPFAM" id="SSF48208">
    <property type="entry name" value="Six-hairpin glycosidases"/>
    <property type="match status" value="1"/>
</dbReference>
<evidence type="ECO:0000256" key="2">
    <source>
        <dbReference type="ARBA" id="ARBA00007072"/>
    </source>
</evidence>
<evidence type="ECO:0000256" key="6">
    <source>
        <dbReference type="ARBA" id="ARBA00023326"/>
    </source>
</evidence>
<proteinExistence type="inferred from homology"/>
<evidence type="ECO:0000313" key="11">
    <source>
        <dbReference type="Proteomes" id="UP001604277"/>
    </source>
</evidence>
<dbReference type="AlphaFoldDB" id="A0ABD1X9K8"/>
<keyword evidence="6" id="KW-0624">Polysaccharide degradation</keyword>
<feature type="transmembrane region" description="Helical" evidence="7">
    <location>
        <begin position="148"/>
        <end position="169"/>
    </location>
</feature>